<dbReference type="InterPro" id="IPR023088">
    <property type="entry name" value="PDEase"/>
</dbReference>
<dbReference type="InterPro" id="IPR003607">
    <property type="entry name" value="HD/PDEase_dom"/>
</dbReference>
<dbReference type="CDD" id="cd00077">
    <property type="entry name" value="HDc"/>
    <property type="match status" value="1"/>
</dbReference>
<evidence type="ECO:0000313" key="12">
    <source>
        <dbReference type="Proteomes" id="UP000440578"/>
    </source>
</evidence>
<evidence type="ECO:0000259" key="10">
    <source>
        <dbReference type="PROSITE" id="PS51845"/>
    </source>
</evidence>
<keyword evidence="3 7" id="KW-0479">Metal-binding</keyword>
<evidence type="ECO:0000256" key="8">
    <source>
        <dbReference type="RuleBase" id="RU363067"/>
    </source>
</evidence>
<comment type="caution">
    <text evidence="11">The sequence shown here is derived from an EMBL/GenBank/DDBJ whole genome shotgun (WGS) entry which is preliminary data.</text>
</comment>
<dbReference type="PROSITE" id="PS51845">
    <property type="entry name" value="PDEASE_I_2"/>
    <property type="match status" value="1"/>
</dbReference>
<proteinExistence type="inferred from homology"/>
<dbReference type="GO" id="GO:0007165">
    <property type="term" value="P:signal transduction"/>
    <property type="evidence" value="ECO:0007669"/>
    <property type="project" value="InterPro"/>
</dbReference>
<comment type="cofactor">
    <cofactor evidence="8">
        <name>a divalent metal cation</name>
        <dbReference type="ChEBI" id="CHEBI:60240"/>
    </cofactor>
    <text evidence="8">Binds 2 divalent metal cations per subunit. Site 1 may preferentially bind zinc ions, while site 2 has a preference for magnesium and/or manganese ions.</text>
</comment>
<dbReference type="EMBL" id="VIIS01000125">
    <property type="protein sequence ID" value="KAF0312972.1"/>
    <property type="molecule type" value="Genomic_DNA"/>
</dbReference>
<evidence type="ECO:0000256" key="2">
    <source>
        <dbReference type="ARBA" id="ARBA00022535"/>
    </source>
</evidence>
<dbReference type="SMART" id="SM00471">
    <property type="entry name" value="HDc"/>
    <property type="match status" value="1"/>
</dbReference>
<keyword evidence="2" id="KW-0140">cGMP</keyword>
<sequence>MCICVFRTGRLMAKQRVALECLSYHATASAESTAELVSRHVPSALQLNLYRSVLCRWILSVQKNYRPVKYHNWRHALNVTQTMFALLRTGKMAGFISDQEVLGLMVACLSHDLDHRGTNNAFQSKTDSPLAMLYSTSTMEHHHFDQCVMILNSEGNNIFQVLKPEDYRQVMDTVQQAILSTDLEQYFKTKPQFLQVVRNGQPDWHEPHNKKLLMGMLMTACDVSAISKPWEIQHRVAKQVADEFFYQGDLERTKLNAQPSAMMDRERRDELPKMQMEFINLICIPLYAGLSEAFPWMRPMYEGCLQNLKHWQELSDQVDIGLTWIDRDSIEEPVETSRDISVNRITLHGKITDSPASKPERTLSVKVQKPSRSSGNVSPQSHNSTTMSMASSDRRSSAPSGQQPAALGRHRRFGRSCRRQEQETRLCAIS</sequence>
<feature type="binding site" evidence="7">
    <location>
        <position position="112"/>
    </location>
    <ligand>
        <name>Zn(2+)</name>
        <dbReference type="ChEBI" id="CHEBI:29105"/>
        <label>2</label>
    </ligand>
</feature>
<dbReference type="Pfam" id="PF00233">
    <property type="entry name" value="PDEase_I"/>
    <property type="match status" value="1"/>
</dbReference>
<dbReference type="EC" id="3.1.4.-" evidence="8"/>
<dbReference type="PANTHER" id="PTHR11347">
    <property type="entry name" value="CYCLIC NUCLEOTIDE PHOSPHODIESTERASE"/>
    <property type="match status" value="1"/>
</dbReference>
<feature type="domain" description="PDEase" evidence="10">
    <location>
        <begin position="1"/>
        <end position="318"/>
    </location>
</feature>
<dbReference type="PROSITE" id="PS00126">
    <property type="entry name" value="PDEASE_I_1"/>
    <property type="match status" value="1"/>
</dbReference>
<keyword evidence="12" id="KW-1185">Reference proteome</keyword>
<accession>A0A6A4XEY2</accession>
<protein>
    <recommendedName>
        <fullName evidence="8">Phosphodiesterase</fullName>
        <ecNumber evidence="8">3.1.4.-</ecNumber>
    </recommendedName>
</protein>
<feature type="binding site" evidence="6">
    <location>
        <position position="112"/>
    </location>
    <ligand>
        <name>AMP</name>
        <dbReference type="ChEBI" id="CHEBI:456215"/>
    </ligand>
</feature>
<feature type="region of interest" description="Disordered" evidence="9">
    <location>
        <begin position="350"/>
        <end position="430"/>
    </location>
</feature>
<name>A0A6A4XEY2_AMPAM</name>
<feature type="binding site" evidence="7">
    <location>
        <position position="112"/>
    </location>
    <ligand>
        <name>Zn(2+)</name>
        <dbReference type="ChEBI" id="CHEBI:29105"/>
        <label>1</label>
    </ligand>
</feature>
<dbReference type="SUPFAM" id="SSF109604">
    <property type="entry name" value="HD-domain/PDEase-like"/>
    <property type="match status" value="1"/>
</dbReference>
<dbReference type="Proteomes" id="UP000440578">
    <property type="component" value="Unassembled WGS sequence"/>
</dbReference>
<dbReference type="InterPro" id="IPR002073">
    <property type="entry name" value="PDEase_catalytic_dom"/>
</dbReference>
<evidence type="ECO:0000256" key="5">
    <source>
        <dbReference type="PIRSR" id="PIRSR623088-1"/>
    </source>
</evidence>
<feature type="active site" description="Proton donor" evidence="5">
    <location>
        <position position="71"/>
    </location>
</feature>
<dbReference type="FunFam" id="1.10.1300.10:FF:000003">
    <property type="entry name" value="Phosphodiesterase"/>
    <property type="match status" value="1"/>
</dbReference>
<dbReference type="PRINTS" id="PR00387">
    <property type="entry name" value="PDIESTERASE1"/>
</dbReference>
<evidence type="ECO:0000256" key="3">
    <source>
        <dbReference type="ARBA" id="ARBA00022723"/>
    </source>
</evidence>
<reference evidence="11 12" key="1">
    <citation type="submission" date="2019-07" db="EMBL/GenBank/DDBJ databases">
        <title>Draft genome assembly of a fouling barnacle, Amphibalanus amphitrite (Darwin, 1854): The first reference genome for Thecostraca.</title>
        <authorList>
            <person name="Kim W."/>
        </authorList>
    </citation>
    <scope>NUCLEOTIDE SEQUENCE [LARGE SCALE GENOMIC DNA]</scope>
    <source>
        <strain evidence="11">SNU_AA5</strain>
        <tissue evidence="11">Soma without cirri and trophi</tissue>
    </source>
</reference>
<evidence type="ECO:0000256" key="6">
    <source>
        <dbReference type="PIRSR" id="PIRSR623088-2"/>
    </source>
</evidence>
<evidence type="ECO:0000313" key="11">
    <source>
        <dbReference type="EMBL" id="KAF0312972.1"/>
    </source>
</evidence>
<feature type="binding site" evidence="7">
    <location>
        <position position="75"/>
    </location>
    <ligand>
        <name>Zn(2+)</name>
        <dbReference type="ChEBI" id="CHEBI:29105"/>
        <label>1</label>
    </ligand>
</feature>
<dbReference type="GO" id="GO:0046872">
    <property type="term" value="F:metal ion binding"/>
    <property type="evidence" value="ECO:0007669"/>
    <property type="project" value="UniProtKB-KW"/>
</dbReference>
<evidence type="ECO:0000256" key="1">
    <source>
        <dbReference type="ARBA" id="ARBA00007648"/>
    </source>
</evidence>
<dbReference type="InterPro" id="IPR036971">
    <property type="entry name" value="PDEase_catalytic_dom_sf"/>
</dbReference>
<feature type="compositionally biased region" description="Polar residues" evidence="9">
    <location>
        <begin position="370"/>
        <end position="383"/>
    </location>
</feature>
<dbReference type="OrthoDB" id="74705at2759"/>
<evidence type="ECO:0000256" key="4">
    <source>
        <dbReference type="ARBA" id="ARBA00022801"/>
    </source>
</evidence>
<dbReference type="GO" id="GO:0004114">
    <property type="term" value="F:3',5'-cyclic-nucleotide phosphodiesterase activity"/>
    <property type="evidence" value="ECO:0007669"/>
    <property type="project" value="InterPro"/>
</dbReference>
<feature type="binding site" evidence="7">
    <location>
        <position position="222"/>
    </location>
    <ligand>
        <name>Zn(2+)</name>
        <dbReference type="ChEBI" id="CHEBI:29105"/>
        <label>1</label>
    </ligand>
</feature>
<dbReference type="Gene3D" id="1.10.1300.10">
    <property type="entry name" value="3'5'-cyclic nucleotide phosphodiesterase, catalytic domain"/>
    <property type="match status" value="1"/>
</dbReference>
<dbReference type="AlphaFoldDB" id="A0A6A4XEY2"/>
<keyword evidence="4 8" id="KW-0378">Hydrolase</keyword>
<feature type="binding site" evidence="7">
    <location>
        <position position="111"/>
    </location>
    <ligand>
        <name>Zn(2+)</name>
        <dbReference type="ChEBI" id="CHEBI:29105"/>
        <label>1</label>
    </ligand>
</feature>
<feature type="binding site" evidence="6">
    <location>
        <position position="222"/>
    </location>
    <ligand>
        <name>AMP</name>
        <dbReference type="ChEBI" id="CHEBI:456215"/>
    </ligand>
</feature>
<dbReference type="InterPro" id="IPR023174">
    <property type="entry name" value="PDEase_CS"/>
</dbReference>
<feature type="compositionally biased region" description="Basic residues" evidence="9">
    <location>
        <begin position="408"/>
        <end position="417"/>
    </location>
</feature>
<organism evidence="11 12">
    <name type="scientific">Amphibalanus amphitrite</name>
    <name type="common">Striped barnacle</name>
    <name type="synonym">Balanus amphitrite</name>
    <dbReference type="NCBI Taxonomy" id="1232801"/>
    <lineage>
        <taxon>Eukaryota</taxon>
        <taxon>Metazoa</taxon>
        <taxon>Ecdysozoa</taxon>
        <taxon>Arthropoda</taxon>
        <taxon>Crustacea</taxon>
        <taxon>Multicrustacea</taxon>
        <taxon>Cirripedia</taxon>
        <taxon>Thoracica</taxon>
        <taxon>Thoracicalcarea</taxon>
        <taxon>Balanomorpha</taxon>
        <taxon>Balanoidea</taxon>
        <taxon>Balanidae</taxon>
        <taxon>Amphibalaninae</taxon>
        <taxon>Amphibalanus</taxon>
    </lineage>
</organism>
<feature type="binding site" evidence="6">
    <location>
        <position position="275"/>
    </location>
    <ligand>
        <name>AMP</name>
        <dbReference type="ChEBI" id="CHEBI:456215"/>
    </ligand>
</feature>
<comment type="similarity">
    <text evidence="1 8">Belongs to the cyclic nucleotide phosphodiesterase family.</text>
</comment>
<feature type="binding site" evidence="6">
    <location>
        <begin position="71"/>
        <end position="75"/>
    </location>
    <ligand>
        <name>AMP</name>
        <dbReference type="ChEBI" id="CHEBI:456215"/>
    </ligand>
</feature>
<evidence type="ECO:0000256" key="7">
    <source>
        <dbReference type="PIRSR" id="PIRSR623088-3"/>
    </source>
</evidence>
<gene>
    <name evidence="11" type="primary">Pde6_0</name>
    <name evidence="11" type="ORF">FJT64_016405</name>
</gene>
<evidence type="ECO:0000256" key="9">
    <source>
        <dbReference type="SAM" id="MobiDB-lite"/>
    </source>
</evidence>